<name>A0A261TLC2_9BORD</name>
<dbReference type="AlphaFoldDB" id="A0A261TLC2"/>
<dbReference type="InterPro" id="IPR036388">
    <property type="entry name" value="WH-like_DNA-bd_sf"/>
</dbReference>
<evidence type="ECO:0000313" key="3">
    <source>
        <dbReference type="EMBL" id="OZI50456.1"/>
    </source>
</evidence>
<dbReference type="Gene3D" id="1.10.10.10">
    <property type="entry name" value="Winged helix-like DNA-binding domain superfamily/Winged helix DNA-binding domain"/>
    <property type="match status" value="1"/>
</dbReference>
<protein>
    <submittedName>
        <fullName evidence="3">MarR family transcriptional regulator</fullName>
    </submittedName>
</protein>
<comment type="caution">
    <text evidence="3">The sequence shown here is derived from an EMBL/GenBank/DDBJ whole genome shotgun (WGS) entry which is preliminary data.</text>
</comment>
<feature type="region of interest" description="Disordered" evidence="1">
    <location>
        <begin position="1"/>
        <end position="20"/>
    </location>
</feature>
<feature type="compositionally biased region" description="Polar residues" evidence="1">
    <location>
        <begin position="1"/>
        <end position="13"/>
    </location>
</feature>
<dbReference type="InterPro" id="IPR000835">
    <property type="entry name" value="HTH_MarR-typ"/>
</dbReference>
<dbReference type="SMART" id="SM00347">
    <property type="entry name" value="HTH_MARR"/>
    <property type="match status" value="1"/>
</dbReference>
<proteinExistence type="predicted"/>
<dbReference type="OrthoDB" id="9814496at2"/>
<dbReference type="Proteomes" id="UP000216885">
    <property type="component" value="Unassembled WGS sequence"/>
</dbReference>
<sequence length="173" mass="19171">MPTSTPESLPSPDQSDKDNSAPYLFSSQVGHLLRRAYQRHTALFQKFIPDSKLTVAQFVVMCALNDDGPASIANLVKATVIDQATIRGVVDRLKNRELITLQADPSDRRKVMVSLTEAGTQLVNEMQPFAHAITEETFGPLNEAERVALLYLLRKITESEGSSKYPDVNHICT</sequence>
<dbReference type="PRINTS" id="PR00598">
    <property type="entry name" value="HTHMARR"/>
</dbReference>
<dbReference type="InterPro" id="IPR039422">
    <property type="entry name" value="MarR/SlyA-like"/>
</dbReference>
<dbReference type="GO" id="GO:0006950">
    <property type="term" value="P:response to stress"/>
    <property type="evidence" value="ECO:0007669"/>
    <property type="project" value="TreeGrafter"/>
</dbReference>
<dbReference type="GO" id="GO:0003700">
    <property type="term" value="F:DNA-binding transcription factor activity"/>
    <property type="evidence" value="ECO:0007669"/>
    <property type="project" value="InterPro"/>
</dbReference>
<reference evidence="3 4" key="1">
    <citation type="submission" date="2017-05" db="EMBL/GenBank/DDBJ databases">
        <title>Complete and WGS of Bordetella genogroups.</title>
        <authorList>
            <person name="Spilker T."/>
            <person name="LiPuma J."/>
        </authorList>
    </citation>
    <scope>NUCLEOTIDE SEQUENCE [LARGE SCALE GENOMIC DNA]</scope>
    <source>
        <strain evidence="3 4">AU9919</strain>
    </source>
</reference>
<dbReference type="EMBL" id="NEVQ01000022">
    <property type="protein sequence ID" value="OZI50456.1"/>
    <property type="molecule type" value="Genomic_DNA"/>
</dbReference>
<dbReference type="SUPFAM" id="SSF46785">
    <property type="entry name" value="Winged helix' DNA-binding domain"/>
    <property type="match status" value="1"/>
</dbReference>
<dbReference type="RefSeq" id="WP_094823166.1">
    <property type="nucleotide sequence ID" value="NZ_NEVO01000016.1"/>
</dbReference>
<evidence type="ECO:0000313" key="4">
    <source>
        <dbReference type="Proteomes" id="UP000216885"/>
    </source>
</evidence>
<organism evidence="3 4">
    <name type="scientific">Bordetella genomosp. 4</name>
    <dbReference type="NCBI Taxonomy" id="463044"/>
    <lineage>
        <taxon>Bacteria</taxon>
        <taxon>Pseudomonadati</taxon>
        <taxon>Pseudomonadota</taxon>
        <taxon>Betaproteobacteria</taxon>
        <taxon>Burkholderiales</taxon>
        <taxon>Alcaligenaceae</taxon>
        <taxon>Bordetella</taxon>
    </lineage>
</organism>
<dbReference type="Pfam" id="PF01047">
    <property type="entry name" value="MarR"/>
    <property type="match status" value="1"/>
</dbReference>
<evidence type="ECO:0000256" key="1">
    <source>
        <dbReference type="SAM" id="MobiDB-lite"/>
    </source>
</evidence>
<feature type="domain" description="HTH marR-type" evidence="2">
    <location>
        <begin position="26"/>
        <end position="158"/>
    </location>
</feature>
<dbReference type="PANTHER" id="PTHR33164">
    <property type="entry name" value="TRANSCRIPTIONAL REGULATOR, MARR FAMILY"/>
    <property type="match status" value="1"/>
</dbReference>
<keyword evidence="4" id="KW-1185">Reference proteome</keyword>
<evidence type="ECO:0000259" key="2">
    <source>
        <dbReference type="PROSITE" id="PS50995"/>
    </source>
</evidence>
<dbReference type="InterPro" id="IPR036390">
    <property type="entry name" value="WH_DNA-bd_sf"/>
</dbReference>
<gene>
    <name evidence="3" type="ORF">CAL20_21575</name>
</gene>
<dbReference type="PANTHER" id="PTHR33164:SF95">
    <property type="entry name" value="TRANSCRIPTIONAL REGULATOR"/>
    <property type="match status" value="1"/>
</dbReference>
<dbReference type="PROSITE" id="PS50995">
    <property type="entry name" value="HTH_MARR_2"/>
    <property type="match status" value="1"/>
</dbReference>
<accession>A0A261TLC2</accession>